<dbReference type="InterPro" id="IPR013767">
    <property type="entry name" value="PAS_fold"/>
</dbReference>
<feature type="transmembrane region" description="Helical" evidence="15">
    <location>
        <begin position="100"/>
        <end position="123"/>
    </location>
</feature>
<dbReference type="Pfam" id="PF00672">
    <property type="entry name" value="HAMP"/>
    <property type="match status" value="1"/>
</dbReference>
<keyword evidence="11 15" id="KW-1133">Transmembrane helix</keyword>
<feature type="region of interest" description="Disordered" evidence="14">
    <location>
        <begin position="1"/>
        <end position="55"/>
    </location>
</feature>
<dbReference type="GO" id="GO:0005524">
    <property type="term" value="F:ATP binding"/>
    <property type="evidence" value="ECO:0007669"/>
    <property type="project" value="UniProtKB-KW"/>
</dbReference>
<dbReference type="SMART" id="SM00387">
    <property type="entry name" value="HATPase_c"/>
    <property type="match status" value="1"/>
</dbReference>
<evidence type="ECO:0000256" key="7">
    <source>
        <dbReference type="ARBA" id="ARBA00022692"/>
    </source>
</evidence>
<feature type="compositionally biased region" description="Basic and acidic residues" evidence="14">
    <location>
        <begin position="13"/>
        <end position="32"/>
    </location>
</feature>
<dbReference type="InterPro" id="IPR000014">
    <property type="entry name" value="PAS"/>
</dbReference>
<keyword evidence="4" id="KW-1003">Cell membrane</keyword>
<keyword evidence="9" id="KW-0418">Kinase</keyword>
<keyword evidence="10 19" id="KW-0067">ATP-binding</keyword>
<keyword evidence="12" id="KW-0902">Two-component regulatory system</keyword>
<feature type="domain" description="PAS" evidence="17">
    <location>
        <begin position="430"/>
        <end position="483"/>
    </location>
</feature>
<feature type="compositionally biased region" description="Low complexity" evidence="14">
    <location>
        <begin position="798"/>
        <end position="808"/>
    </location>
</feature>
<organism evidence="19 20">
    <name type="scientific">Methyloligella solikamskensis</name>
    <dbReference type="NCBI Taxonomy" id="1177756"/>
    <lineage>
        <taxon>Bacteria</taxon>
        <taxon>Pseudomonadati</taxon>
        <taxon>Pseudomonadota</taxon>
        <taxon>Alphaproteobacteria</taxon>
        <taxon>Hyphomicrobiales</taxon>
        <taxon>Hyphomicrobiaceae</taxon>
        <taxon>Methyloligella</taxon>
    </lineage>
</organism>
<evidence type="ECO:0000256" key="13">
    <source>
        <dbReference type="ARBA" id="ARBA00023136"/>
    </source>
</evidence>
<evidence type="ECO:0000259" key="18">
    <source>
        <dbReference type="PROSITE" id="PS50885"/>
    </source>
</evidence>
<dbReference type="Gene3D" id="3.30.450.20">
    <property type="entry name" value="PAS domain"/>
    <property type="match status" value="1"/>
</dbReference>
<feature type="transmembrane region" description="Helical" evidence="15">
    <location>
        <begin position="143"/>
        <end position="166"/>
    </location>
</feature>
<dbReference type="Pfam" id="PF19312">
    <property type="entry name" value="NtrY_N"/>
    <property type="match status" value="1"/>
</dbReference>
<keyword evidence="6" id="KW-0808">Transferase</keyword>
<evidence type="ECO:0000313" key="19">
    <source>
        <dbReference type="EMBL" id="MFD0987205.1"/>
    </source>
</evidence>
<evidence type="ECO:0000256" key="9">
    <source>
        <dbReference type="ARBA" id="ARBA00022777"/>
    </source>
</evidence>
<dbReference type="SUPFAM" id="SSF158472">
    <property type="entry name" value="HAMP domain-like"/>
    <property type="match status" value="1"/>
</dbReference>
<evidence type="ECO:0000256" key="12">
    <source>
        <dbReference type="ARBA" id="ARBA00023012"/>
    </source>
</evidence>
<evidence type="ECO:0000256" key="8">
    <source>
        <dbReference type="ARBA" id="ARBA00022741"/>
    </source>
</evidence>
<dbReference type="PRINTS" id="PR00344">
    <property type="entry name" value="BCTRLSENSOR"/>
</dbReference>
<dbReference type="SMART" id="SM00091">
    <property type="entry name" value="PAS"/>
    <property type="match status" value="1"/>
</dbReference>
<keyword evidence="7 15" id="KW-0812">Transmembrane</keyword>
<dbReference type="InterPro" id="IPR005467">
    <property type="entry name" value="His_kinase_dom"/>
</dbReference>
<dbReference type="SUPFAM" id="SSF47384">
    <property type="entry name" value="Homodimeric domain of signal transducing histidine kinase"/>
    <property type="match status" value="1"/>
</dbReference>
<keyword evidence="20" id="KW-1185">Reference proteome</keyword>
<feature type="transmembrane region" description="Helical" evidence="15">
    <location>
        <begin position="66"/>
        <end position="88"/>
    </location>
</feature>
<feature type="transmembrane region" description="Helical" evidence="15">
    <location>
        <begin position="436"/>
        <end position="457"/>
    </location>
</feature>
<dbReference type="PROSITE" id="PS50885">
    <property type="entry name" value="HAMP"/>
    <property type="match status" value="1"/>
</dbReference>
<keyword evidence="8" id="KW-0547">Nucleotide-binding</keyword>
<evidence type="ECO:0000256" key="5">
    <source>
        <dbReference type="ARBA" id="ARBA00022553"/>
    </source>
</evidence>
<gene>
    <name evidence="19" type="ORF">ACFQ2F_08850</name>
</gene>
<dbReference type="Pfam" id="PF00512">
    <property type="entry name" value="HisKA"/>
    <property type="match status" value="1"/>
</dbReference>
<feature type="compositionally biased region" description="Basic and acidic residues" evidence="14">
    <location>
        <begin position="810"/>
        <end position="821"/>
    </location>
</feature>
<feature type="compositionally biased region" description="Acidic residues" evidence="14">
    <location>
        <begin position="781"/>
        <end position="793"/>
    </location>
</feature>
<dbReference type="Gene3D" id="3.30.565.10">
    <property type="entry name" value="Histidine kinase-like ATPase, C-terminal domain"/>
    <property type="match status" value="1"/>
</dbReference>
<dbReference type="InterPro" id="IPR003660">
    <property type="entry name" value="HAMP_dom"/>
</dbReference>
<dbReference type="InterPro" id="IPR003661">
    <property type="entry name" value="HisK_dim/P_dom"/>
</dbReference>
<dbReference type="PANTHER" id="PTHR43065">
    <property type="entry name" value="SENSOR HISTIDINE KINASE"/>
    <property type="match status" value="1"/>
</dbReference>
<dbReference type="InterPro" id="IPR003594">
    <property type="entry name" value="HATPase_dom"/>
</dbReference>
<evidence type="ECO:0000256" key="1">
    <source>
        <dbReference type="ARBA" id="ARBA00000085"/>
    </source>
</evidence>
<dbReference type="SMART" id="SM00304">
    <property type="entry name" value="HAMP"/>
    <property type="match status" value="1"/>
</dbReference>
<dbReference type="PROSITE" id="PS50109">
    <property type="entry name" value="HIS_KIN"/>
    <property type="match status" value="1"/>
</dbReference>
<dbReference type="InterPro" id="IPR004358">
    <property type="entry name" value="Sig_transdc_His_kin-like_C"/>
</dbReference>
<feature type="transmembrane region" description="Helical" evidence="15">
    <location>
        <begin position="339"/>
        <end position="364"/>
    </location>
</feature>
<protein>
    <recommendedName>
        <fullName evidence="3">histidine kinase</fullName>
        <ecNumber evidence="3">2.7.13.3</ecNumber>
    </recommendedName>
</protein>
<dbReference type="Proteomes" id="UP001597102">
    <property type="component" value="Unassembled WGS sequence"/>
</dbReference>
<evidence type="ECO:0000256" key="4">
    <source>
        <dbReference type="ARBA" id="ARBA00022475"/>
    </source>
</evidence>
<evidence type="ECO:0000256" key="14">
    <source>
        <dbReference type="SAM" id="MobiDB-lite"/>
    </source>
</evidence>
<proteinExistence type="predicted"/>
<keyword evidence="13 15" id="KW-0472">Membrane</keyword>
<comment type="caution">
    <text evidence="19">The sequence shown here is derived from an EMBL/GenBank/DDBJ whole genome shotgun (WGS) entry which is preliminary data.</text>
</comment>
<reference evidence="20" key="1">
    <citation type="journal article" date="2019" name="Int. J. Syst. Evol. Microbiol.">
        <title>The Global Catalogue of Microorganisms (GCM) 10K type strain sequencing project: providing services to taxonomists for standard genome sequencing and annotation.</title>
        <authorList>
            <consortium name="The Broad Institute Genomics Platform"/>
            <consortium name="The Broad Institute Genome Sequencing Center for Infectious Disease"/>
            <person name="Wu L."/>
            <person name="Ma J."/>
        </authorList>
    </citation>
    <scope>NUCLEOTIDE SEQUENCE [LARGE SCALE GENOMIC DNA]</scope>
    <source>
        <strain evidence="20">CCUG 61697</strain>
    </source>
</reference>
<evidence type="ECO:0000256" key="6">
    <source>
        <dbReference type="ARBA" id="ARBA00022679"/>
    </source>
</evidence>
<feature type="region of interest" description="Disordered" evidence="14">
    <location>
        <begin position="781"/>
        <end position="821"/>
    </location>
</feature>
<keyword evidence="5" id="KW-0597">Phosphoprotein</keyword>
<evidence type="ECO:0000256" key="2">
    <source>
        <dbReference type="ARBA" id="ARBA00004651"/>
    </source>
</evidence>
<feature type="domain" description="HAMP" evidence="18">
    <location>
        <begin position="365"/>
        <end position="418"/>
    </location>
</feature>
<dbReference type="InterPro" id="IPR017232">
    <property type="entry name" value="NtrY"/>
</dbReference>
<dbReference type="PANTHER" id="PTHR43065:SF10">
    <property type="entry name" value="PEROXIDE STRESS-ACTIVATED HISTIDINE KINASE MAK3"/>
    <property type="match status" value="1"/>
</dbReference>
<dbReference type="NCBIfam" id="TIGR00229">
    <property type="entry name" value="sensory_box"/>
    <property type="match status" value="1"/>
</dbReference>
<dbReference type="Pfam" id="PF00989">
    <property type="entry name" value="PAS"/>
    <property type="match status" value="1"/>
</dbReference>
<evidence type="ECO:0000256" key="3">
    <source>
        <dbReference type="ARBA" id="ARBA00012438"/>
    </source>
</evidence>
<comment type="catalytic activity">
    <reaction evidence="1">
        <text>ATP + protein L-histidine = ADP + protein N-phospho-L-histidine.</text>
        <dbReference type="EC" id="2.7.13.3"/>
    </reaction>
</comment>
<dbReference type="PIRSF" id="PIRSF037532">
    <property type="entry name" value="STHK_NtrY"/>
    <property type="match status" value="1"/>
</dbReference>
<dbReference type="CDD" id="cd06225">
    <property type="entry name" value="HAMP"/>
    <property type="match status" value="1"/>
</dbReference>
<dbReference type="InterPro" id="IPR036890">
    <property type="entry name" value="HATPase_C_sf"/>
</dbReference>
<dbReference type="SUPFAM" id="SSF55785">
    <property type="entry name" value="PYP-like sensor domain (PAS domain)"/>
    <property type="match status" value="1"/>
</dbReference>
<dbReference type="SUPFAM" id="SSF55874">
    <property type="entry name" value="ATPase domain of HSP90 chaperone/DNA topoisomerase II/histidine kinase"/>
    <property type="match status" value="1"/>
</dbReference>
<evidence type="ECO:0000256" key="15">
    <source>
        <dbReference type="SAM" id="Phobius"/>
    </source>
</evidence>
<sequence length="821" mass="89771">MSSVFHKLRSAVTKRDAQEDAGAKDAEAKAADETTTASDEDLADPVLTGGSPVKGRKRRWSRRRMAFTLGLITMVLSLISGLATYLILTGLTPIVPSHEVVIGVLMINGALVLAMIAVLAWQVTGLWRARRRQTAGAQLHVRIASLFSVIAVVPAILLAIFATISLDRGLDHWFSDRTKSIIQNSIDVATAYLQEHGQVIRADTLGMAKDIDEAVGLVRSRPQGFGNFLTAQAAIRALPIAYLIDDQGEILATAATLPDFPYRPPPAKAMELAKDGQAIVIAPGKTNMVGAIKALENFNDTYLYVIRPVNAKVLTQLRQTRASVTEYQLLEQRRAGVQVAFGLMYIAIALTLLLSAIWIGMWFANRLVAPIGKLMTAAKQISEGNLAVEVPVNRADGDLAMLGTTFNTMAADLKNQHDELIGANAKAEERRRFMEAVLSGVTAGVIGVDTAGVITLVNRSAETLLDLKNKAMTGKPLEKIVPQFGSLLDRARKQQSKRLITDQITLKVGEQERYFAVRVTSKGTGRELEGYVATFDDITELVSAQRSTAWADIARRIAHEIKNPLTPIQLSAERIRRKWGDSITKDREIFDQCTDTIIRQVGDIGRMVDEFSDFARMPKPVMEPHDVREVLREAIFLFQVSRSEIDFELDVPDEPVITMCDRRLLSQAVTNLVKNASEAIDSAFEADPERTEKGEVIGKLEVKGDHIELSVIDNGCGLPQENRQRLVEPYMTTRTKGTGLGLAIVQRIVEQHGGVLHLTDAPSRKGVTRGAAIRVELPLVENEDNTDLAEGETDEKTSSTAEAEAAPKAGKKEKEGVSDGI</sequence>
<dbReference type="Gene3D" id="6.10.340.10">
    <property type="match status" value="1"/>
</dbReference>
<accession>A0ABW3JAM9</accession>
<dbReference type="Gene3D" id="1.10.287.130">
    <property type="match status" value="1"/>
</dbReference>
<dbReference type="CDD" id="cd00082">
    <property type="entry name" value="HisKA"/>
    <property type="match status" value="1"/>
</dbReference>
<dbReference type="PROSITE" id="PS50112">
    <property type="entry name" value="PAS"/>
    <property type="match status" value="1"/>
</dbReference>
<evidence type="ECO:0000313" key="20">
    <source>
        <dbReference type="Proteomes" id="UP001597102"/>
    </source>
</evidence>
<evidence type="ECO:0000259" key="17">
    <source>
        <dbReference type="PROSITE" id="PS50112"/>
    </source>
</evidence>
<evidence type="ECO:0000256" key="10">
    <source>
        <dbReference type="ARBA" id="ARBA00022840"/>
    </source>
</evidence>
<dbReference type="EC" id="2.7.13.3" evidence="3"/>
<dbReference type="InterPro" id="IPR036097">
    <property type="entry name" value="HisK_dim/P_sf"/>
</dbReference>
<name>A0ABW3JAM9_9HYPH</name>
<dbReference type="RefSeq" id="WP_379088744.1">
    <property type="nucleotide sequence ID" value="NZ_JBHTJO010000001.1"/>
</dbReference>
<evidence type="ECO:0000259" key="16">
    <source>
        <dbReference type="PROSITE" id="PS50109"/>
    </source>
</evidence>
<evidence type="ECO:0000256" key="11">
    <source>
        <dbReference type="ARBA" id="ARBA00022989"/>
    </source>
</evidence>
<dbReference type="Pfam" id="PF02518">
    <property type="entry name" value="HATPase_c"/>
    <property type="match status" value="1"/>
</dbReference>
<dbReference type="EMBL" id="JBHTJO010000001">
    <property type="protein sequence ID" value="MFD0987205.1"/>
    <property type="molecule type" value="Genomic_DNA"/>
</dbReference>
<dbReference type="InterPro" id="IPR045671">
    <property type="entry name" value="NtrY-like_N"/>
</dbReference>
<feature type="domain" description="Histidine kinase" evidence="16">
    <location>
        <begin position="556"/>
        <end position="781"/>
    </location>
</feature>
<dbReference type="SMART" id="SM00388">
    <property type="entry name" value="HisKA"/>
    <property type="match status" value="1"/>
</dbReference>
<dbReference type="InterPro" id="IPR035965">
    <property type="entry name" value="PAS-like_dom_sf"/>
</dbReference>
<dbReference type="CDD" id="cd00130">
    <property type="entry name" value="PAS"/>
    <property type="match status" value="1"/>
</dbReference>
<comment type="subcellular location">
    <subcellularLocation>
        <location evidence="2">Cell membrane</location>
        <topology evidence="2">Multi-pass membrane protein</topology>
    </subcellularLocation>
</comment>